<dbReference type="EMBL" id="WJHE01001277">
    <property type="protein sequence ID" value="MST34886.1"/>
    <property type="molecule type" value="Genomic_DNA"/>
</dbReference>
<dbReference type="InterPro" id="IPR005945">
    <property type="entry name" value="Pro_imino_pep"/>
</dbReference>
<comment type="catalytic activity">
    <reaction evidence="1">
        <text>Release of N-terminal proline from a peptide.</text>
        <dbReference type="EC" id="3.4.11.5"/>
    </reaction>
</comment>
<gene>
    <name evidence="8" type="ORF">GHK86_19435</name>
</gene>
<dbReference type="NCBIfam" id="TIGR01250">
    <property type="entry name" value="pro_imino_pep_2"/>
    <property type="match status" value="1"/>
</dbReference>
<comment type="similarity">
    <text evidence="2">Belongs to the peptidase S33 family.</text>
</comment>
<sequence length="186" mass="20075">MERVQDGTVGVAGGETWYRVTGDPGSGTPLVVLHGGPGSTHEYLLTLAALAGDRRAVVHYDQLGNGRSSHFPGRGAEFWTVQLFLDELDAILDALGISGAYHLLGQSWGGMLAAEHAVRRPAGLRSLVLADSPASIPTWVAEADRLRKELPPEVQRVLDEHERAGTFDSAAYATASQVYYDRHVCR</sequence>
<evidence type="ECO:0000313" key="9">
    <source>
        <dbReference type="Proteomes" id="UP000437736"/>
    </source>
</evidence>
<evidence type="ECO:0000256" key="2">
    <source>
        <dbReference type="ARBA" id="ARBA00010088"/>
    </source>
</evidence>
<dbReference type="InterPro" id="IPR050471">
    <property type="entry name" value="AB_hydrolase"/>
</dbReference>
<organism evidence="8 9">
    <name type="scientific">Acidiferrimicrobium australe</name>
    <dbReference type="NCBI Taxonomy" id="2664430"/>
    <lineage>
        <taxon>Bacteria</taxon>
        <taxon>Bacillati</taxon>
        <taxon>Actinomycetota</taxon>
        <taxon>Acidimicrobiia</taxon>
        <taxon>Acidimicrobiales</taxon>
        <taxon>Acidimicrobiaceae</taxon>
        <taxon>Acidiferrimicrobium</taxon>
    </lineage>
</organism>
<feature type="domain" description="AB hydrolase-1" evidence="7">
    <location>
        <begin position="29"/>
        <end position="163"/>
    </location>
</feature>
<dbReference type="Gene3D" id="3.40.50.1820">
    <property type="entry name" value="alpha/beta hydrolase"/>
    <property type="match status" value="1"/>
</dbReference>
<dbReference type="EC" id="3.4.11.5" evidence="3"/>
<dbReference type="PANTHER" id="PTHR43433">
    <property type="entry name" value="HYDROLASE, ALPHA/BETA FOLD FAMILY PROTEIN"/>
    <property type="match status" value="1"/>
</dbReference>
<dbReference type="PANTHER" id="PTHR43433:SF5">
    <property type="entry name" value="AB HYDROLASE-1 DOMAIN-CONTAINING PROTEIN"/>
    <property type="match status" value="1"/>
</dbReference>
<evidence type="ECO:0000256" key="4">
    <source>
        <dbReference type="ARBA" id="ARBA00021843"/>
    </source>
</evidence>
<evidence type="ECO:0000313" key="8">
    <source>
        <dbReference type="EMBL" id="MST34886.1"/>
    </source>
</evidence>
<evidence type="ECO:0000256" key="5">
    <source>
        <dbReference type="ARBA" id="ARBA00022801"/>
    </source>
</evidence>
<proteinExistence type="inferred from homology"/>
<dbReference type="InterPro" id="IPR000073">
    <property type="entry name" value="AB_hydrolase_1"/>
</dbReference>
<accession>A0ABW9QZX5</accession>
<comment type="caution">
    <text evidence="8">The sequence shown here is derived from an EMBL/GenBank/DDBJ whole genome shotgun (WGS) entry which is preliminary data.</text>
</comment>
<dbReference type="InterPro" id="IPR029058">
    <property type="entry name" value="AB_hydrolase_fold"/>
</dbReference>
<keyword evidence="5 8" id="KW-0378">Hydrolase</keyword>
<name>A0ABW9QZX5_9ACTN</name>
<evidence type="ECO:0000256" key="3">
    <source>
        <dbReference type="ARBA" id="ARBA00012568"/>
    </source>
</evidence>
<dbReference type="Proteomes" id="UP000437736">
    <property type="component" value="Unassembled WGS sequence"/>
</dbReference>
<dbReference type="Pfam" id="PF00561">
    <property type="entry name" value="Abhydrolase_1"/>
    <property type="match status" value="1"/>
</dbReference>
<protein>
    <recommendedName>
        <fullName evidence="4">Proline iminopeptidase</fullName>
        <ecNumber evidence="3">3.4.11.5</ecNumber>
    </recommendedName>
    <alternativeName>
        <fullName evidence="6">Prolyl aminopeptidase</fullName>
    </alternativeName>
</protein>
<evidence type="ECO:0000256" key="6">
    <source>
        <dbReference type="ARBA" id="ARBA00029605"/>
    </source>
</evidence>
<dbReference type="SUPFAM" id="SSF53474">
    <property type="entry name" value="alpha/beta-Hydrolases"/>
    <property type="match status" value="1"/>
</dbReference>
<keyword evidence="9" id="KW-1185">Reference proteome</keyword>
<dbReference type="PRINTS" id="PR00793">
    <property type="entry name" value="PROAMNOPTASE"/>
</dbReference>
<reference evidence="8 9" key="1">
    <citation type="submission" date="2019-11" db="EMBL/GenBank/DDBJ databases">
        <title>Acidiferrimicrobium australis gen. nov., sp. nov., an acidophilic and obligately heterotrophic, member of the Actinobacteria that catalyses dissimilatory oxido- reduction of iron isolated from metal-rich acidic water in Chile.</title>
        <authorList>
            <person name="Gonzalez D."/>
            <person name="Huber K."/>
            <person name="Hedrich S."/>
            <person name="Rojas-Villalobos C."/>
            <person name="Quatrini R."/>
            <person name="Dinamarca M.A."/>
            <person name="Schwarz A."/>
            <person name="Canales C."/>
            <person name="Nancucheo I."/>
        </authorList>
    </citation>
    <scope>NUCLEOTIDE SEQUENCE [LARGE SCALE GENOMIC DNA]</scope>
    <source>
        <strain evidence="8 9">USS-CCA1</strain>
    </source>
</reference>
<evidence type="ECO:0000259" key="7">
    <source>
        <dbReference type="Pfam" id="PF00561"/>
    </source>
</evidence>
<dbReference type="GO" id="GO:0016787">
    <property type="term" value="F:hydrolase activity"/>
    <property type="evidence" value="ECO:0007669"/>
    <property type="project" value="UniProtKB-KW"/>
</dbReference>
<evidence type="ECO:0000256" key="1">
    <source>
        <dbReference type="ARBA" id="ARBA00001585"/>
    </source>
</evidence>
<feature type="non-terminal residue" evidence="8">
    <location>
        <position position="186"/>
    </location>
</feature>
<dbReference type="InterPro" id="IPR002410">
    <property type="entry name" value="Peptidase_S33"/>
</dbReference>